<evidence type="ECO:0000313" key="2">
    <source>
        <dbReference type="Proteomes" id="UP001472677"/>
    </source>
</evidence>
<sequence length="85" mass="9682">MGFDLSAKEFFQGESSIDVSTHPLDVELHELWMMKEYGVVESWTKVLTLHRVDRSYVEGLVLLDKAVNVRSESDVNHPIDSSDSE</sequence>
<dbReference type="Proteomes" id="UP001472677">
    <property type="component" value="Unassembled WGS sequence"/>
</dbReference>
<evidence type="ECO:0008006" key="3">
    <source>
        <dbReference type="Google" id="ProtNLM"/>
    </source>
</evidence>
<reference evidence="1 2" key="1">
    <citation type="journal article" date="2024" name="G3 (Bethesda)">
        <title>Genome assembly of Hibiscus sabdariffa L. provides insights into metabolisms of medicinal natural products.</title>
        <authorList>
            <person name="Kim T."/>
        </authorList>
    </citation>
    <scope>NUCLEOTIDE SEQUENCE [LARGE SCALE GENOMIC DNA]</scope>
    <source>
        <strain evidence="1">TK-2024</strain>
        <tissue evidence="1">Old leaves</tissue>
    </source>
</reference>
<evidence type="ECO:0000313" key="1">
    <source>
        <dbReference type="EMBL" id="KAK8593897.1"/>
    </source>
</evidence>
<comment type="caution">
    <text evidence="1">The sequence shown here is derived from an EMBL/GenBank/DDBJ whole genome shotgun (WGS) entry which is preliminary data.</text>
</comment>
<accession>A0ABR2G498</accession>
<name>A0ABR2G498_9ROSI</name>
<keyword evidence="2" id="KW-1185">Reference proteome</keyword>
<protein>
    <recommendedName>
        <fullName evidence="3">F-box associated domain-containing protein</fullName>
    </recommendedName>
</protein>
<gene>
    <name evidence="1" type="ORF">V6N12_045970</name>
</gene>
<organism evidence="1 2">
    <name type="scientific">Hibiscus sabdariffa</name>
    <name type="common">roselle</name>
    <dbReference type="NCBI Taxonomy" id="183260"/>
    <lineage>
        <taxon>Eukaryota</taxon>
        <taxon>Viridiplantae</taxon>
        <taxon>Streptophyta</taxon>
        <taxon>Embryophyta</taxon>
        <taxon>Tracheophyta</taxon>
        <taxon>Spermatophyta</taxon>
        <taxon>Magnoliopsida</taxon>
        <taxon>eudicotyledons</taxon>
        <taxon>Gunneridae</taxon>
        <taxon>Pentapetalae</taxon>
        <taxon>rosids</taxon>
        <taxon>malvids</taxon>
        <taxon>Malvales</taxon>
        <taxon>Malvaceae</taxon>
        <taxon>Malvoideae</taxon>
        <taxon>Hibiscus</taxon>
    </lineage>
</organism>
<dbReference type="EMBL" id="JBBPBM010000003">
    <property type="protein sequence ID" value="KAK8593897.1"/>
    <property type="molecule type" value="Genomic_DNA"/>
</dbReference>
<proteinExistence type="predicted"/>